<dbReference type="AlphaFoldDB" id="A0A9W7XPW6"/>
<evidence type="ECO:0000313" key="1">
    <source>
        <dbReference type="EMBL" id="KAJ1718426.1"/>
    </source>
</evidence>
<organism evidence="1 2">
    <name type="scientific">Coemansia erecta</name>
    <dbReference type="NCBI Taxonomy" id="147472"/>
    <lineage>
        <taxon>Eukaryota</taxon>
        <taxon>Fungi</taxon>
        <taxon>Fungi incertae sedis</taxon>
        <taxon>Zoopagomycota</taxon>
        <taxon>Kickxellomycotina</taxon>
        <taxon>Kickxellomycetes</taxon>
        <taxon>Kickxellales</taxon>
        <taxon>Kickxellaceae</taxon>
        <taxon>Coemansia</taxon>
    </lineage>
</organism>
<reference evidence="1" key="1">
    <citation type="submission" date="2022-07" db="EMBL/GenBank/DDBJ databases">
        <title>Phylogenomic reconstructions and comparative analyses of Kickxellomycotina fungi.</title>
        <authorList>
            <person name="Reynolds N.K."/>
            <person name="Stajich J.E."/>
            <person name="Barry K."/>
            <person name="Grigoriev I.V."/>
            <person name="Crous P."/>
            <person name="Smith M.E."/>
        </authorList>
    </citation>
    <scope>NUCLEOTIDE SEQUENCE</scope>
    <source>
        <strain evidence="1">NBRC 32514</strain>
    </source>
</reference>
<proteinExistence type="predicted"/>
<comment type="caution">
    <text evidence="1">The sequence shown here is derived from an EMBL/GenBank/DDBJ whole genome shotgun (WGS) entry which is preliminary data.</text>
</comment>
<gene>
    <name evidence="1" type="ORF">LPJ53_006527</name>
</gene>
<evidence type="ECO:0000313" key="2">
    <source>
        <dbReference type="Proteomes" id="UP001149813"/>
    </source>
</evidence>
<dbReference type="EMBL" id="JANBOJ010000919">
    <property type="protein sequence ID" value="KAJ1718426.1"/>
    <property type="molecule type" value="Genomic_DNA"/>
</dbReference>
<dbReference type="Proteomes" id="UP001149813">
    <property type="component" value="Unassembled WGS sequence"/>
</dbReference>
<keyword evidence="2" id="KW-1185">Reference proteome</keyword>
<sequence length="127" mass="13935">MVGTSQPKSRLLIYDNRDRLEVGKPKLILEAKNCIIPSMDCSPAWDADTGLIFAPMRRYASGEANGIVNVWDPRYVKPGRTAQLRIPHDKDDILSVDIARSAAGSDPMMVTASKNGIAFTDLNCESI</sequence>
<name>A0A9W7XPW6_9FUNG</name>
<accession>A0A9W7XPW6</accession>
<protein>
    <submittedName>
        <fullName evidence="1">Uncharacterized protein</fullName>
    </submittedName>
</protein>